<organism evidence="2">
    <name type="scientific">marine sediment metagenome</name>
    <dbReference type="NCBI Taxonomy" id="412755"/>
    <lineage>
        <taxon>unclassified sequences</taxon>
        <taxon>metagenomes</taxon>
        <taxon>ecological metagenomes</taxon>
    </lineage>
</organism>
<reference evidence="2" key="1">
    <citation type="journal article" date="2015" name="Nature">
        <title>Complex archaea that bridge the gap between prokaryotes and eukaryotes.</title>
        <authorList>
            <person name="Spang A."/>
            <person name="Saw J.H."/>
            <person name="Jorgensen S.L."/>
            <person name="Zaremba-Niedzwiedzka K."/>
            <person name="Martijn J."/>
            <person name="Lind A.E."/>
            <person name="van Eijk R."/>
            <person name="Schleper C."/>
            <person name="Guy L."/>
            <person name="Ettema T.J."/>
        </authorList>
    </citation>
    <scope>NUCLEOTIDE SEQUENCE</scope>
</reference>
<feature type="domain" description="Helicase-associated" evidence="1">
    <location>
        <begin position="14"/>
        <end position="77"/>
    </location>
</feature>
<dbReference type="PANTHER" id="PTHR33418:SF1">
    <property type="entry name" value="HELICASE-ASSOCIATED DOMAIN-CONTAINING PROTEIN"/>
    <property type="match status" value="1"/>
</dbReference>
<comment type="caution">
    <text evidence="2">The sequence shown here is derived from an EMBL/GenBank/DDBJ whole genome shotgun (WGS) entry which is preliminary data.</text>
</comment>
<dbReference type="AlphaFoldDB" id="A0A0F9DGT5"/>
<gene>
    <name evidence="2" type="ORF">LCGC14_2200620</name>
</gene>
<accession>A0A0F9DGT5</accession>
<name>A0A0F9DGT5_9ZZZZ</name>
<proteinExistence type="predicted"/>
<sequence>MYKDLNARLKDTTDTPWDASFEHLAAYKTDKGNCLVPQFHLTLDGFALGFWLLRLRRDRDDGILSEDQVKRLDDLEFVWDPREPLWEKGFAALQVYRAEKGDSLVPEHYLTPNEHYELGTWARAQRLTEGNYPREKWQRLCTLDYVWDLKEYAWDRAFSALESHKAEHGDCLVPEDHITEDELELGTWVAKQRTDLHYSFLEEDRMLKLDALGFAWAVQDDGSAITLHIPRKP</sequence>
<dbReference type="EMBL" id="LAZR01028990">
    <property type="protein sequence ID" value="KKL60908.1"/>
    <property type="molecule type" value="Genomic_DNA"/>
</dbReference>
<dbReference type="Pfam" id="PF03457">
    <property type="entry name" value="HA"/>
    <property type="match status" value="3"/>
</dbReference>
<evidence type="ECO:0000313" key="2">
    <source>
        <dbReference type="EMBL" id="KKL60908.1"/>
    </source>
</evidence>
<protein>
    <recommendedName>
        <fullName evidence="1">Helicase-associated domain-containing protein</fullName>
    </recommendedName>
</protein>
<dbReference type="InterPro" id="IPR005114">
    <property type="entry name" value="Helicase_assoc"/>
</dbReference>
<evidence type="ECO:0000259" key="1">
    <source>
        <dbReference type="Pfam" id="PF03457"/>
    </source>
</evidence>
<dbReference type="PANTHER" id="PTHR33418">
    <property type="entry name" value="HELICASE-ASSOCIATED"/>
    <property type="match status" value="1"/>
</dbReference>
<feature type="domain" description="Helicase-associated" evidence="1">
    <location>
        <begin position="86"/>
        <end position="140"/>
    </location>
</feature>
<feature type="domain" description="Helicase-associated" evidence="1">
    <location>
        <begin position="151"/>
        <end position="214"/>
    </location>
</feature>
<dbReference type="Gene3D" id="6.10.140.530">
    <property type="match status" value="3"/>
</dbReference>